<comment type="caution">
    <text evidence="8">The sequence shown here is derived from an EMBL/GenBank/DDBJ whole genome shotgun (WGS) entry which is preliminary data.</text>
</comment>
<dbReference type="PANTHER" id="PTHR43163:SF7">
    <property type="entry name" value="DIPEPTIDE-TRANSPORT INTEGRAL MEMBRANE PROTEIN ABC TRANSPORTER DPPB-RELATED"/>
    <property type="match status" value="1"/>
</dbReference>
<dbReference type="InterPro" id="IPR045621">
    <property type="entry name" value="BPD_transp_1_N"/>
</dbReference>
<comment type="subcellular location">
    <subcellularLocation>
        <location evidence="1 7">Cell membrane</location>
        <topology evidence="1 7">Multi-pass membrane protein</topology>
    </subcellularLocation>
</comment>
<keyword evidence="6 7" id="KW-0472">Membrane</keyword>
<evidence type="ECO:0000313" key="8">
    <source>
        <dbReference type="EMBL" id="ROR81316.1"/>
    </source>
</evidence>
<feature type="transmembrane region" description="Helical" evidence="7">
    <location>
        <begin position="12"/>
        <end position="30"/>
    </location>
</feature>
<dbReference type="SUPFAM" id="SSF161098">
    <property type="entry name" value="MetI-like"/>
    <property type="match status" value="1"/>
</dbReference>
<dbReference type="GO" id="GO:0005886">
    <property type="term" value="C:plasma membrane"/>
    <property type="evidence" value="ECO:0007669"/>
    <property type="project" value="UniProtKB-SubCell"/>
</dbReference>
<gene>
    <name evidence="8" type="ORF">EDD42_1372</name>
</gene>
<keyword evidence="2 7" id="KW-0813">Transport</keyword>
<dbReference type="AlphaFoldDB" id="A0A3N2C1D8"/>
<sequence length="309" mass="33654">MGGYILRRVLQAIPVLLGTTFLIYFMVFALPGDPVLALFGDKTPSAAQIAQLNAEYNLDKPFIVQYFLYLGGIFTGDLGTSFSGQPVSEILAQAFPVTLRLAVIAVFFEMVAGITIGLISGIRKGGIFDASFLVVSLILISLPVFVIAFVAQYVFGIQLGWFRPTVGPGAPIQDLLLPALVLATISFAQIVRLTRSSVIETQSLDFVRTAYSKGLSRRRVIPVHILRNSLIPVVTYLAVDFGVLIVGATVTEGIFNVPGVGRTLYQAILRGEGPTVVSFVTVMVLFYLIINLVIDLFYAVLDPRIRYVK</sequence>
<feature type="transmembrane region" description="Helical" evidence="7">
    <location>
        <begin position="101"/>
        <end position="120"/>
    </location>
</feature>
<feature type="transmembrane region" description="Helical" evidence="7">
    <location>
        <begin position="233"/>
        <end position="255"/>
    </location>
</feature>
<feature type="transmembrane region" description="Helical" evidence="7">
    <location>
        <begin position="275"/>
        <end position="301"/>
    </location>
</feature>
<dbReference type="GO" id="GO:0055085">
    <property type="term" value="P:transmembrane transport"/>
    <property type="evidence" value="ECO:0007669"/>
    <property type="project" value="InterPro"/>
</dbReference>
<dbReference type="RefSeq" id="WP_064296418.1">
    <property type="nucleotide sequence ID" value="NZ_FXAP01000001.1"/>
</dbReference>
<proteinExistence type="inferred from homology"/>
<evidence type="ECO:0000256" key="4">
    <source>
        <dbReference type="ARBA" id="ARBA00022692"/>
    </source>
</evidence>
<evidence type="ECO:0000256" key="6">
    <source>
        <dbReference type="ARBA" id="ARBA00023136"/>
    </source>
</evidence>
<feature type="transmembrane region" description="Helical" evidence="7">
    <location>
        <begin position="132"/>
        <end position="155"/>
    </location>
</feature>
<dbReference type="InterPro" id="IPR035906">
    <property type="entry name" value="MetI-like_sf"/>
</dbReference>
<keyword evidence="5 7" id="KW-1133">Transmembrane helix</keyword>
<evidence type="ECO:0000256" key="5">
    <source>
        <dbReference type="ARBA" id="ARBA00022989"/>
    </source>
</evidence>
<dbReference type="EMBL" id="RKHL01000001">
    <property type="protein sequence ID" value="ROR81316.1"/>
    <property type="molecule type" value="Genomic_DNA"/>
</dbReference>
<evidence type="ECO:0000313" key="9">
    <source>
        <dbReference type="Proteomes" id="UP000266915"/>
    </source>
</evidence>
<dbReference type="CDD" id="cd06261">
    <property type="entry name" value="TM_PBP2"/>
    <property type="match status" value="1"/>
</dbReference>
<keyword evidence="9" id="KW-1185">Reference proteome</keyword>
<dbReference type="Pfam" id="PF19300">
    <property type="entry name" value="BPD_transp_1_N"/>
    <property type="match status" value="1"/>
</dbReference>
<accession>A0A3N2C1D8</accession>
<dbReference type="PROSITE" id="PS50928">
    <property type="entry name" value="ABC_TM1"/>
    <property type="match status" value="1"/>
</dbReference>
<dbReference type="Proteomes" id="UP000266915">
    <property type="component" value="Unassembled WGS sequence"/>
</dbReference>
<protein>
    <submittedName>
        <fullName evidence="8">Oligopeptide transport system permease protein</fullName>
    </submittedName>
</protein>
<organism evidence="8 9">
    <name type="scientific">Plantibacter flavus</name>
    <dbReference type="NCBI Taxonomy" id="150123"/>
    <lineage>
        <taxon>Bacteria</taxon>
        <taxon>Bacillati</taxon>
        <taxon>Actinomycetota</taxon>
        <taxon>Actinomycetes</taxon>
        <taxon>Micrococcales</taxon>
        <taxon>Microbacteriaceae</taxon>
        <taxon>Plantibacter</taxon>
    </lineage>
</organism>
<name>A0A3N2C1D8_9MICO</name>
<evidence type="ECO:0000256" key="1">
    <source>
        <dbReference type="ARBA" id="ARBA00004651"/>
    </source>
</evidence>
<comment type="similarity">
    <text evidence="7">Belongs to the binding-protein-dependent transport system permease family.</text>
</comment>
<feature type="transmembrane region" description="Helical" evidence="7">
    <location>
        <begin position="175"/>
        <end position="194"/>
    </location>
</feature>
<keyword evidence="4 7" id="KW-0812">Transmembrane</keyword>
<evidence type="ECO:0000256" key="7">
    <source>
        <dbReference type="RuleBase" id="RU363032"/>
    </source>
</evidence>
<keyword evidence="3" id="KW-1003">Cell membrane</keyword>
<dbReference type="Gene3D" id="1.10.3720.10">
    <property type="entry name" value="MetI-like"/>
    <property type="match status" value="1"/>
</dbReference>
<evidence type="ECO:0000256" key="2">
    <source>
        <dbReference type="ARBA" id="ARBA00022448"/>
    </source>
</evidence>
<reference evidence="8 9" key="1">
    <citation type="submission" date="2018-11" db="EMBL/GenBank/DDBJ databases">
        <title>Sequencing the genomes of 1000 actinobacteria strains.</title>
        <authorList>
            <person name="Klenk H.-P."/>
        </authorList>
    </citation>
    <scope>NUCLEOTIDE SEQUENCE [LARGE SCALE GENOMIC DNA]</scope>
    <source>
        <strain evidence="8 9">DSM 14012</strain>
    </source>
</reference>
<evidence type="ECO:0000256" key="3">
    <source>
        <dbReference type="ARBA" id="ARBA00022475"/>
    </source>
</evidence>
<dbReference type="InterPro" id="IPR000515">
    <property type="entry name" value="MetI-like"/>
</dbReference>
<dbReference type="Pfam" id="PF00528">
    <property type="entry name" value="BPD_transp_1"/>
    <property type="match status" value="1"/>
</dbReference>
<dbReference type="PANTHER" id="PTHR43163">
    <property type="entry name" value="DIPEPTIDE TRANSPORT SYSTEM PERMEASE PROTEIN DPPB-RELATED"/>
    <property type="match status" value="1"/>
</dbReference>